<dbReference type="EMBL" id="PGTK01000006">
    <property type="protein sequence ID" value="PJF30795.1"/>
    <property type="molecule type" value="Genomic_DNA"/>
</dbReference>
<dbReference type="Proteomes" id="UP000228921">
    <property type="component" value="Unassembled WGS sequence"/>
</dbReference>
<evidence type="ECO:0000313" key="1">
    <source>
        <dbReference type="EMBL" id="PJF30795.1"/>
    </source>
</evidence>
<accession>A0A2M8NZR5</accession>
<name>A0A2M8NZR5_9CHLR</name>
<reference evidence="1 2" key="1">
    <citation type="submission" date="2017-11" db="EMBL/GenBank/DDBJ databases">
        <title>Evolution of Phototrophy in the Chloroflexi Phylum Driven by Horizontal Gene Transfer.</title>
        <authorList>
            <person name="Ward L.M."/>
            <person name="Hemp J."/>
            <person name="Shih P.M."/>
            <person name="Mcglynn S.E."/>
            <person name="Fischer W."/>
        </authorList>
    </citation>
    <scope>NUCLEOTIDE SEQUENCE [LARGE SCALE GENOMIC DNA]</scope>
    <source>
        <strain evidence="1">CP2_2F</strain>
    </source>
</reference>
<sequence length="120" mass="13758">MLLKRVWIEQSGTEGFDPYQDSTDVIVETYDGQTWLAHFVTIPFLQRQMYVSREVAEDEAQLLPVRFISMETPHVIVENLLAETVEDTIENLITLGTFESVFTPCMPLDLLTEDDMALSQ</sequence>
<evidence type="ECO:0000313" key="2">
    <source>
        <dbReference type="Proteomes" id="UP000228921"/>
    </source>
</evidence>
<gene>
    <name evidence="1" type="ORF">CUN51_06320</name>
</gene>
<protein>
    <submittedName>
        <fullName evidence="1">Uncharacterized protein</fullName>
    </submittedName>
</protein>
<comment type="caution">
    <text evidence="1">The sequence shown here is derived from an EMBL/GenBank/DDBJ whole genome shotgun (WGS) entry which is preliminary data.</text>
</comment>
<dbReference type="AlphaFoldDB" id="A0A2M8NZR5"/>
<proteinExistence type="predicted"/>
<organism evidence="1 2">
    <name type="scientific">Candidatus Thermofonsia Clade 1 bacterium</name>
    <dbReference type="NCBI Taxonomy" id="2364210"/>
    <lineage>
        <taxon>Bacteria</taxon>
        <taxon>Bacillati</taxon>
        <taxon>Chloroflexota</taxon>
        <taxon>Candidatus Thermofontia</taxon>
        <taxon>Candidatus Thermofonsia Clade 1</taxon>
    </lineage>
</organism>